<gene>
    <name evidence="2" type="ORF">NRB56_35380</name>
</gene>
<dbReference type="Proteomes" id="UP000431401">
    <property type="component" value="Unassembled WGS sequence"/>
</dbReference>
<dbReference type="AlphaFoldDB" id="A0A7K0DQB1"/>
<keyword evidence="1" id="KW-1133">Transmembrane helix</keyword>
<dbReference type="RefSeq" id="WP_153343500.1">
    <property type="nucleotide sequence ID" value="NZ_WEGI01000007.1"/>
</dbReference>
<evidence type="ECO:0000256" key="1">
    <source>
        <dbReference type="SAM" id="Phobius"/>
    </source>
</evidence>
<protein>
    <submittedName>
        <fullName evidence="2">Uncharacterized protein</fullName>
    </submittedName>
</protein>
<dbReference type="EMBL" id="WEGI01000007">
    <property type="protein sequence ID" value="MQY27955.1"/>
    <property type="molecule type" value="Genomic_DNA"/>
</dbReference>
<feature type="transmembrane region" description="Helical" evidence="1">
    <location>
        <begin position="42"/>
        <end position="62"/>
    </location>
</feature>
<organism evidence="2 3">
    <name type="scientific">Nocardia aurantia</name>
    <dbReference type="NCBI Taxonomy" id="2585199"/>
    <lineage>
        <taxon>Bacteria</taxon>
        <taxon>Bacillati</taxon>
        <taxon>Actinomycetota</taxon>
        <taxon>Actinomycetes</taxon>
        <taxon>Mycobacteriales</taxon>
        <taxon>Nocardiaceae</taxon>
        <taxon>Nocardia</taxon>
    </lineage>
</organism>
<accession>A0A7K0DQB1</accession>
<evidence type="ECO:0000313" key="3">
    <source>
        <dbReference type="Proteomes" id="UP000431401"/>
    </source>
</evidence>
<name>A0A7K0DQB1_9NOCA</name>
<reference evidence="2 3" key="1">
    <citation type="submission" date="2019-10" db="EMBL/GenBank/DDBJ databases">
        <title>Nocardia macrotermitis sp. nov. and Nocardia aurantia sp. nov., isolated from the gut of fungus growing-termite Macrotermes natalensis.</title>
        <authorList>
            <person name="Benndorf R."/>
            <person name="Schwitalla J."/>
            <person name="Martin K."/>
            <person name="De Beer W."/>
            <person name="Kaster A.-K."/>
            <person name="Vollmers J."/>
            <person name="Poulsen M."/>
            <person name="Beemelmanns C."/>
        </authorList>
    </citation>
    <scope>NUCLEOTIDE SEQUENCE [LARGE SCALE GENOMIC DNA]</scope>
    <source>
        <strain evidence="2 3">RB56</strain>
    </source>
</reference>
<proteinExistence type="predicted"/>
<keyword evidence="1" id="KW-0812">Transmembrane</keyword>
<keyword evidence="1" id="KW-0472">Membrane</keyword>
<sequence length="109" mass="11859">MRATPNWARRNRLVAWTTYLAVLAGFATLAMALTAAASGHTRWAMVAGGICAAIVVVNIMLLTMTVHRDHAHHHEGPNLLGDEWDQAAAARARRRAEARAVAPRTWPGI</sequence>
<keyword evidence="3" id="KW-1185">Reference proteome</keyword>
<evidence type="ECO:0000313" key="2">
    <source>
        <dbReference type="EMBL" id="MQY27955.1"/>
    </source>
</evidence>
<comment type="caution">
    <text evidence="2">The sequence shown here is derived from an EMBL/GenBank/DDBJ whole genome shotgun (WGS) entry which is preliminary data.</text>
</comment>